<keyword evidence="3" id="KW-1185">Reference proteome</keyword>
<evidence type="ECO:0000313" key="3">
    <source>
        <dbReference type="Proteomes" id="UP001151760"/>
    </source>
</evidence>
<sequence>MENVKRQKCQNPNLENTAHVPSSGEEDSIFMEIPNPKAKKTVTIEVQDLNSPRPNKLPYPERMRVREHDKPSAQHSRFLKMFKQLRLEIGLKDALVEIPNFNIYDPFSGSTTTHSDDPSPVPSPVKTSDNFVKITDELAPLNSLPPGNDDSTLKKDLHEDNFQENVEIKNSNVSYSYALMKFQLPHGKIFHKIQLSIFFPCPPIPVEDSEPPKKRLIISLFQDNLIPPGVERC</sequence>
<evidence type="ECO:0000313" key="2">
    <source>
        <dbReference type="EMBL" id="GJT70633.1"/>
    </source>
</evidence>
<feature type="compositionally biased region" description="Polar residues" evidence="1">
    <location>
        <begin position="9"/>
        <end position="20"/>
    </location>
</feature>
<evidence type="ECO:0000256" key="1">
    <source>
        <dbReference type="SAM" id="MobiDB-lite"/>
    </source>
</evidence>
<comment type="caution">
    <text evidence="2">The sequence shown here is derived from an EMBL/GenBank/DDBJ whole genome shotgun (WGS) entry which is preliminary data.</text>
</comment>
<reference evidence="2" key="1">
    <citation type="journal article" date="2022" name="Int. J. Mol. Sci.">
        <title>Draft Genome of Tanacetum Coccineum: Genomic Comparison of Closely Related Tanacetum-Family Plants.</title>
        <authorList>
            <person name="Yamashiro T."/>
            <person name="Shiraishi A."/>
            <person name="Nakayama K."/>
            <person name="Satake H."/>
        </authorList>
    </citation>
    <scope>NUCLEOTIDE SEQUENCE</scope>
</reference>
<accession>A0ABQ5G4S6</accession>
<name>A0ABQ5G4S6_9ASTR</name>
<feature type="region of interest" description="Disordered" evidence="1">
    <location>
        <begin position="109"/>
        <end position="128"/>
    </location>
</feature>
<proteinExistence type="predicted"/>
<dbReference type="Proteomes" id="UP001151760">
    <property type="component" value="Unassembled WGS sequence"/>
</dbReference>
<organism evidence="2 3">
    <name type="scientific">Tanacetum coccineum</name>
    <dbReference type="NCBI Taxonomy" id="301880"/>
    <lineage>
        <taxon>Eukaryota</taxon>
        <taxon>Viridiplantae</taxon>
        <taxon>Streptophyta</taxon>
        <taxon>Embryophyta</taxon>
        <taxon>Tracheophyta</taxon>
        <taxon>Spermatophyta</taxon>
        <taxon>Magnoliopsida</taxon>
        <taxon>eudicotyledons</taxon>
        <taxon>Gunneridae</taxon>
        <taxon>Pentapetalae</taxon>
        <taxon>asterids</taxon>
        <taxon>campanulids</taxon>
        <taxon>Asterales</taxon>
        <taxon>Asteraceae</taxon>
        <taxon>Asteroideae</taxon>
        <taxon>Anthemideae</taxon>
        <taxon>Anthemidinae</taxon>
        <taxon>Tanacetum</taxon>
    </lineage>
</organism>
<dbReference type="EMBL" id="BQNB010018095">
    <property type="protein sequence ID" value="GJT70633.1"/>
    <property type="molecule type" value="Genomic_DNA"/>
</dbReference>
<protein>
    <submittedName>
        <fullName evidence="2">Uncharacterized protein</fullName>
    </submittedName>
</protein>
<gene>
    <name evidence="2" type="ORF">Tco_1029919</name>
</gene>
<feature type="region of interest" description="Disordered" evidence="1">
    <location>
        <begin position="1"/>
        <end position="28"/>
    </location>
</feature>
<reference evidence="2" key="2">
    <citation type="submission" date="2022-01" db="EMBL/GenBank/DDBJ databases">
        <authorList>
            <person name="Yamashiro T."/>
            <person name="Shiraishi A."/>
            <person name="Satake H."/>
            <person name="Nakayama K."/>
        </authorList>
    </citation>
    <scope>NUCLEOTIDE SEQUENCE</scope>
</reference>